<comment type="caution">
    <text evidence="8">The sequence shown here is derived from an EMBL/GenBank/DDBJ whole genome shotgun (WGS) entry which is preliminary data.</text>
</comment>
<organism evidence="8 9">
    <name type="scientific">Brachybacterium alimentarium</name>
    <dbReference type="NCBI Taxonomy" id="47845"/>
    <lineage>
        <taxon>Bacteria</taxon>
        <taxon>Bacillati</taxon>
        <taxon>Actinomycetota</taxon>
        <taxon>Actinomycetes</taxon>
        <taxon>Micrococcales</taxon>
        <taxon>Dermabacteraceae</taxon>
        <taxon>Brachybacterium</taxon>
    </lineage>
</organism>
<gene>
    <name evidence="8" type="ORF">CIK66_03705</name>
</gene>
<comment type="subcellular location">
    <subcellularLocation>
        <location evidence="1">Cell membrane</location>
        <topology evidence="1">Multi-pass membrane protein</topology>
    </subcellularLocation>
</comment>
<dbReference type="OrthoDB" id="3250584at2"/>
<dbReference type="RefSeq" id="WP_096196595.1">
    <property type="nucleotide sequence ID" value="NZ_NRGR01000006.1"/>
</dbReference>
<feature type="transmembrane region" description="Helical" evidence="6">
    <location>
        <begin position="234"/>
        <end position="264"/>
    </location>
</feature>
<dbReference type="InterPro" id="IPR003838">
    <property type="entry name" value="ABC3_permease_C"/>
</dbReference>
<dbReference type="EMBL" id="NRGR01000006">
    <property type="protein sequence ID" value="PCC40494.1"/>
    <property type="molecule type" value="Genomic_DNA"/>
</dbReference>
<feature type="transmembrane region" description="Helical" evidence="6">
    <location>
        <begin position="20"/>
        <end position="41"/>
    </location>
</feature>
<evidence type="ECO:0000256" key="6">
    <source>
        <dbReference type="SAM" id="Phobius"/>
    </source>
</evidence>
<evidence type="ECO:0000256" key="4">
    <source>
        <dbReference type="ARBA" id="ARBA00022989"/>
    </source>
</evidence>
<evidence type="ECO:0000256" key="5">
    <source>
        <dbReference type="ARBA" id="ARBA00023136"/>
    </source>
</evidence>
<reference evidence="8 9" key="1">
    <citation type="journal article" date="2017" name="Elife">
        <title>Extensive horizontal gene transfer in cheese-associated bacteria.</title>
        <authorList>
            <person name="Bonham K.S."/>
            <person name="Wolfe B.E."/>
            <person name="Dutton R.J."/>
        </authorList>
    </citation>
    <scope>NUCLEOTIDE SEQUENCE [LARGE SCALE GENOMIC DNA]</scope>
    <source>
        <strain evidence="8 9">341_9</strain>
    </source>
</reference>
<dbReference type="AlphaFoldDB" id="A0A2A3YMG4"/>
<feature type="transmembrane region" description="Helical" evidence="6">
    <location>
        <begin position="111"/>
        <end position="137"/>
    </location>
</feature>
<feature type="transmembrane region" description="Helical" evidence="6">
    <location>
        <begin position="196"/>
        <end position="222"/>
    </location>
</feature>
<accession>A0A2A3YMG4</accession>
<feature type="transmembrane region" description="Helical" evidence="6">
    <location>
        <begin position="61"/>
        <end position="83"/>
    </location>
</feature>
<evidence type="ECO:0000256" key="1">
    <source>
        <dbReference type="ARBA" id="ARBA00004651"/>
    </source>
</evidence>
<feature type="transmembrane region" description="Helical" evidence="6">
    <location>
        <begin position="157"/>
        <end position="175"/>
    </location>
</feature>
<protein>
    <recommendedName>
        <fullName evidence="7">ABC3 transporter permease C-terminal domain-containing protein</fullName>
    </recommendedName>
</protein>
<evidence type="ECO:0000313" key="9">
    <source>
        <dbReference type="Proteomes" id="UP000218598"/>
    </source>
</evidence>
<evidence type="ECO:0000259" key="7">
    <source>
        <dbReference type="Pfam" id="PF02687"/>
    </source>
</evidence>
<evidence type="ECO:0000313" key="8">
    <source>
        <dbReference type="EMBL" id="PCC40494.1"/>
    </source>
</evidence>
<keyword evidence="3 6" id="KW-0812">Transmembrane</keyword>
<keyword evidence="9" id="KW-1185">Reference proteome</keyword>
<feature type="transmembrane region" description="Helical" evidence="6">
    <location>
        <begin position="370"/>
        <end position="394"/>
    </location>
</feature>
<evidence type="ECO:0000256" key="3">
    <source>
        <dbReference type="ARBA" id="ARBA00022692"/>
    </source>
</evidence>
<feature type="transmembrane region" description="Helical" evidence="6">
    <location>
        <begin position="318"/>
        <end position="340"/>
    </location>
</feature>
<dbReference type="Pfam" id="PF02687">
    <property type="entry name" value="FtsX"/>
    <property type="match status" value="1"/>
</dbReference>
<dbReference type="GO" id="GO:0005886">
    <property type="term" value="C:plasma membrane"/>
    <property type="evidence" value="ECO:0007669"/>
    <property type="project" value="UniProtKB-SubCell"/>
</dbReference>
<feature type="transmembrane region" description="Helical" evidence="6">
    <location>
        <begin position="285"/>
        <end position="306"/>
    </location>
</feature>
<proteinExistence type="predicted"/>
<name>A0A2A3YMG4_9MICO</name>
<dbReference type="Proteomes" id="UP000218598">
    <property type="component" value="Unassembled WGS sequence"/>
</dbReference>
<keyword evidence="4 6" id="KW-1133">Transmembrane helix</keyword>
<feature type="domain" description="ABC3 transporter permease C-terminal" evidence="7">
    <location>
        <begin position="63"/>
        <end position="180"/>
    </location>
</feature>
<keyword evidence="2" id="KW-1003">Cell membrane</keyword>
<feature type="transmembrane region" description="Helical" evidence="6">
    <location>
        <begin position="406"/>
        <end position="428"/>
    </location>
</feature>
<keyword evidence="5 6" id="KW-0472">Membrane</keyword>
<evidence type="ECO:0000256" key="2">
    <source>
        <dbReference type="ARBA" id="ARBA00022475"/>
    </source>
</evidence>
<sequence length="442" mass="45501">MLSLVVADLRSKVSLWSPALLALIVCAACAGGVAVAISSGLRTAGSAPGPDALEGVRVLGGTIGMLTVLAAAGVTGSTAGFVLSAQSQDHALWLIVGFTPRRLRWTLRLEILALALVGAVIGIPLSYATATGILWQWSTIGIVAPGQVPIFEMWQPPTVLLLTVVSAAWGTWGVTRRASRISEMAALREARSGRPHIGWLTAMTAATLFGAGCVIILAITAFPLGGPDDRAAGALSALLVLITATLLVPAWTIRPLLWLWTALVPSRSSSWYLARETCRFASTRSLATVVPFAIGSSLVAVLHGGGTVSGGGSSLAEVGVLIGPTLLVSWTGGVCVIALISRSRSRDHALLEQAGAPPGTVLRVASLEGAIYAATALLYGLVFLLAAVVLLHAVADIGLNSAMTSLPWADFTCLAGLTMGTSIGAVLLSTARRDSRRGARTP</sequence>